<sequence length="104" mass="11626">MRDFISRVMAAFAVMLLALAHPRTAEAITSALNAGSLAEHPEAASAAPGTDLRPRSANRVRPYSKDIRAPYVFGSSEWWESHRESKRPQTFVHDGPPYRWHLIA</sequence>
<keyword evidence="4" id="KW-1185">Reference proteome</keyword>
<reference evidence="3 4" key="1">
    <citation type="submission" date="2017-02" db="EMBL/GenBank/DDBJ databases">
        <authorList>
            <person name="Peterson S.W."/>
        </authorList>
    </citation>
    <scope>NUCLEOTIDE SEQUENCE [LARGE SCALE GENOMIC DNA]</scope>
    <source>
        <strain evidence="3 4">DSM 45154</strain>
    </source>
</reference>
<keyword evidence="2" id="KW-0732">Signal</keyword>
<protein>
    <submittedName>
        <fullName evidence="3">Uncharacterized protein</fullName>
    </submittedName>
</protein>
<evidence type="ECO:0000256" key="1">
    <source>
        <dbReference type="SAM" id="MobiDB-lite"/>
    </source>
</evidence>
<feature type="region of interest" description="Disordered" evidence="1">
    <location>
        <begin position="39"/>
        <end position="59"/>
    </location>
</feature>
<dbReference type="AlphaFoldDB" id="A0A1T4TH96"/>
<gene>
    <name evidence="3" type="ORF">SAMN02745673_05007</name>
</gene>
<dbReference type="EMBL" id="FUWS01000025">
    <property type="protein sequence ID" value="SKA39774.1"/>
    <property type="molecule type" value="Genomic_DNA"/>
</dbReference>
<accession>A0A1T4TH96</accession>
<dbReference type="RefSeq" id="WP_078764216.1">
    <property type="nucleotide sequence ID" value="NZ_FUWS01000025.1"/>
</dbReference>
<feature type="chain" id="PRO_5012775253" evidence="2">
    <location>
        <begin position="28"/>
        <end position="104"/>
    </location>
</feature>
<evidence type="ECO:0000256" key="2">
    <source>
        <dbReference type="SAM" id="SignalP"/>
    </source>
</evidence>
<evidence type="ECO:0000313" key="4">
    <source>
        <dbReference type="Proteomes" id="UP000190637"/>
    </source>
</evidence>
<feature type="signal peptide" evidence="2">
    <location>
        <begin position="1"/>
        <end position="27"/>
    </location>
</feature>
<proteinExistence type="predicted"/>
<evidence type="ECO:0000313" key="3">
    <source>
        <dbReference type="EMBL" id="SKA39774.1"/>
    </source>
</evidence>
<organism evidence="3 4">
    <name type="scientific">Marinactinospora thermotolerans DSM 45154</name>
    <dbReference type="NCBI Taxonomy" id="1122192"/>
    <lineage>
        <taxon>Bacteria</taxon>
        <taxon>Bacillati</taxon>
        <taxon>Actinomycetota</taxon>
        <taxon>Actinomycetes</taxon>
        <taxon>Streptosporangiales</taxon>
        <taxon>Nocardiopsidaceae</taxon>
        <taxon>Marinactinospora</taxon>
    </lineage>
</organism>
<dbReference type="Proteomes" id="UP000190637">
    <property type="component" value="Unassembled WGS sequence"/>
</dbReference>
<name>A0A1T4TH96_9ACTN</name>